<protein>
    <recommendedName>
        <fullName evidence="6">Lipase domain-containing protein</fullName>
    </recommendedName>
</protein>
<evidence type="ECO:0000259" key="6">
    <source>
        <dbReference type="Pfam" id="PF00151"/>
    </source>
</evidence>
<dbReference type="Gene3D" id="3.40.50.1820">
    <property type="entry name" value="alpha/beta hydrolase"/>
    <property type="match status" value="1"/>
</dbReference>
<keyword evidence="8" id="KW-1185">Reference proteome</keyword>
<dbReference type="PANTHER" id="PTHR11610:SF173">
    <property type="entry name" value="LIPASE DOMAIN-CONTAINING PROTEIN-RELATED"/>
    <property type="match status" value="1"/>
</dbReference>
<dbReference type="EMBL" id="OU896721">
    <property type="protein sequence ID" value="CAH1154048.1"/>
    <property type="molecule type" value="Genomic_DNA"/>
</dbReference>
<dbReference type="InterPro" id="IPR013818">
    <property type="entry name" value="Lipase"/>
</dbReference>
<keyword evidence="3" id="KW-0964">Secreted</keyword>
<name>A0A9P0DLA8_PHACE</name>
<feature type="chain" id="PRO_5040450391" description="Lipase domain-containing protein" evidence="5">
    <location>
        <begin position="17"/>
        <end position="335"/>
    </location>
</feature>
<comment type="similarity">
    <text evidence="2 4">Belongs to the AB hydrolase superfamily. Lipase family.</text>
</comment>
<dbReference type="CDD" id="cd00707">
    <property type="entry name" value="Pancreat_lipase_like"/>
    <property type="match status" value="1"/>
</dbReference>
<dbReference type="Pfam" id="PF00151">
    <property type="entry name" value="Lipase"/>
    <property type="match status" value="1"/>
</dbReference>
<proteinExistence type="inferred from homology"/>
<comment type="subcellular location">
    <subcellularLocation>
        <location evidence="1">Secreted</location>
    </subcellularLocation>
</comment>
<evidence type="ECO:0000313" key="8">
    <source>
        <dbReference type="Proteomes" id="UP001153737"/>
    </source>
</evidence>
<accession>A0A9P0DLA8</accession>
<dbReference type="PRINTS" id="PR00821">
    <property type="entry name" value="TAGLIPASE"/>
</dbReference>
<dbReference type="OrthoDB" id="199913at2759"/>
<dbReference type="InterPro" id="IPR029058">
    <property type="entry name" value="AB_hydrolase_fold"/>
</dbReference>
<evidence type="ECO:0000256" key="4">
    <source>
        <dbReference type="RuleBase" id="RU004262"/>
    </source>
</evidence>
<evidence type="ECO:0000256" key="3">
    <source>
        <dbReference type="ARBA" id="ARBA00022525"/>
    </source>
</evidence>
<dbReference type="GO" id="GO:0016298">
    <property type="term" value="F:lipase activity"/>
    <property type="evidence" value="ECO:0007669"/>
    <property type="project" value="InterPro"/>
</dbReference>
<dbReference type="PRINTS" id="PR00825">
    <property type="entry name" value="DOLALLERGEN"/>
</dbReference>
<reference evidence="7" key="1">
    <citation type="submission" date="2022-01" db="EMBL/GenBank/DDBJ databases">
        <authorList>
            <person name="King R."/>
        </authorList>
    </citation>
    <scope>NUCLEOTIDE SEQUENCE</scope>
</reference>
<dbReference type="InterPro" id="IPR000734">
    <property type="entry name" value="TAG_lipase"/>
</dbReference>
<keyword evidence="5" id="KW-0732">Signal</keyword>
<reference evidence="7" key="2">
    <citation type="submission" date="2022-10" db="EMBL/GenBank/DDBJ databases">
        <authorList>
            <consortium name="ENA_rothamsted_submissions"/>
            <consortium name="culmorum"/>
            <person name="King R."/>
        </authorList>
    </citation>
    <scope>NUCLEOTIDE SEQUENCE</scope>
</reference>
<dbReference type="Proteomes" id="UP001153737">
    <property type="component" value="Chromosome 15"/>
</dbReference>
<dbReference type="AlphaFoldDB" id="A0A9P0DLA8"/>
<dbReference type="PANTHER" id="PTHR11610">
    <property type="entry name" value="LIPASE"/>
    <property type="match status" value="1"/>
</dbReference>
<evidence type="ECO:0000256" key="2">
    <source>
        <dbReference type="ARBA" id="ARBA00010701"/>
    </source>
</evidence>
<dbReference type="InterPro" id="IPR033906">
    <property type="entry name" value="Lipase_N"/>
</dbReference>
<evidence type="ECO:0000256" key="5">
    <source>
        <dbReference type="SAM" id="SignalP"/>
    </source>
</evidence>
<sequence length="335" mass="36564">MKALILYFIGFYSAYSSPVATVDDQSSFVTHLISEIDSGQYEIEDLMREAVFKPPQESDIQFYFHVRNGPADGIKVYWNDSEGIRSAGFAKEKHTLFIIHGWRNQYDAKVIEVVSKAALDVQDINVFAVDWSKISFKTYLEASSAVPEVGSLLGKLMDSLVENNGLDLANTTVAGHSLGAHVAGIACAHVEGECDVIVGMDPAGPLFSYDKTEGRLDTTDAKFVHVIHTNAGLLGFNKAIGHADYFPNGGGSQPGCILDITGSCSHSRSYLYYAESLTSGHFTAMKCDNYTEYKNGNCDGQIKSFMGQYQVDKSARGSYFLKTHSSAPFAMGDNS</sequence>
<feature type="signal peptide" evidence="5">
    <location>
        <begin position="1"/>
        <end position="16"/>
    </location>
</feature>
<organism evidence="7 8">
    <name type="scientific">Phaedon cochleariae</name>
    <name type="common">Mustard beetle</name>
    <dbReference type="NCBI Taxonomy" id="80249"/>
    <lineage>
        <taxon>Eukaryota</taxon>
        <taxon>Metazoa</taxon>
        <taxon>Ecdysozoa</taxon>
        <taxon>Arthropoda</taxon>
        <taxon>Hexapoda</taxon>
        <taxon>Insecta</taxon>
        <taxon>Pterygota</taxon>
        <taxon>Neoptera</taxon>
        <taxon>Endopterygota</taxon>
        <taxon>Coleoptera</taxon>
        <taxon>Polyphaga</taxon>
        <taxon>Cucujiformia</taxon>
        <taxon>Chrysomeloidea</taxon>
        <taxon>Chrysomelidae</taxon>
        <taxon>Chrysomelinae</taxon>
        <taxon>Chrysomelini</taxon>
        <taxon>Phaedon</taxon>
    </lineage>
</organism>
<evidence type="ECO:0000313" key="7">
    <source>
        <dbReference type="EMBL" id="CAH1154048.1"/>
    </source>
</evidence>
<dbReference type="SUPFAM" id="SSF53474">
    <property type="entry name" value="alpha/beta-Hydrolases"/>
    <property type="match status" value="1"/>
</dbReference>
<gene>
    <name evidence="7" type="ORF">PHAECO_LOCUS4893</name>
</gene>
<evidence type="ECO:0000256" key="1">
    <source>
        <dbReference type="ARBA" id="ARBA00004613"/>
    </source>
</evidence>
<dbReference type="GO" id="GO:0005615">
    <property type="term" value="C:extracellular space"/>
    <property type="evidence" value="ECO:0007669"/>
    <property type="project" value="TreeGrafter"/>
</dbReference>
<dbReference type="InterPro" id="IPR002334">
    <property type="entry name" value="Allerg_PlipaseA1"/>
</dbReference>
<feature type="domain" description="Lipase" evidence="6">
    <location>
        <begin position="51"/>
        <end position="329"/>
    </location>
</feature>
<dbReference type="GO" id="GO:0016042">
    <property type="term" value="P:lipid catabolic process"/>
    <property type="evidence" value="ECO:0007669"/>
    <property type="project" value="TreeGrafter"/>
</dbReference>